<feature type="region of interest" description="Disordered" evidence="5">
    <location>
        <begin position="390"/>
        <end position="411"/>
    </location>
</feature>
<gene>
    <name evidence="8" type="ORF">GRG538_LOCUS16811</name>
    <name evidence="9" type="ORF">HFQ381_LOCUS4875</name>
    <name evidence="6" type="ORF">LUA448_LOCUS4837</name>
    <name evidence="11" type="ORF">QYT958_LOCUS20490</name>
    <name evidence="7" type="ORF">TIS948_LOCUS20481</name>
    <name evidence="10" type="ORF">UJA718_LOCUS27352</name>
</gene>
<evidence type="ECO:0000313" key="10">
    <source>
        <dbReference type="EMBL" id="CAF4516758.1"/>
    </source>
</evidence>
<evidence type="ECO:0000313" key="13">
    <source>
        <dbReference type="Proteomes" id="UP000663873"/>
    </source>
</evidence>
<evidence type="ECO:0000313" key="6">
    <source>
        <dbReference type="EMBL" id="CAF3251073.1"/>
    </source>
</evidence>
<dbReference type="InterPro" id="IPR001680">
    <property type="entry name" value="WD40_rpt"/>
</dbReference>
<evidence type="ECO:0000313" key="8">
    <source>
        <dbReference type="EMBL" id="CAF3488284.1"/>
    </source>
</evidence>
<evidence type="ECO:0000313" key="11">
    <source>
        <dbReference type="EMBL" id="CAF4743456.1"/>
    </source>
</evidence>
<feature type="compositionally biased region" description="Polar residues" evidence="5">
    <location>
        <begin position="390"/>
        <end position="399"/>
    </location>
</feature>
<feature type="compositionally biased region" description="Polar residues" evidence="5">
    <location>
        <begin position="15"/>
        <end position="30"/>
    </location>
</feature>
<dbReference type="PANTHER" id="PTHR22889:SF0">
    <property type="entry name" value="WD REPEAT-CONTAINING PROTEIN 89"/>
    <property type="match status" value="1"/>
</dbReference>
<dbReference type="InterPro" id="IPR036322">
    <property type="entry name" value="WD40_repeat_dom_sf"/>
</dbReference>
<reference evidence="7" key="1">
    <citation type="submission" date="2021-02" db="EMBL/GenBank/DDBJ databases">
        <authorList>
            <person name="Nowell W R."/>
        </authorList>
    </citation>
    <scope>NUCLEOTIDE SEQUENCE</scope>
</reference>
<evidence type="ECO:0000313" key="7">
    <source>
        <dbReference type="EMBL" id="CAF3323914.1"/>
    </source>
</evidence>
<evidence type="ECO:0000313" key="12">
    <source>
        <dbReference type="Proteomes" id="UP000663825"/>
    </source>
</evidence>
<dbReference type="InterPro" id="IPR015943">
    <property type="entry name" value="WD40/YVTN_repeat-like_dom_sf"/>
</dbReference>
<protein>
    <recommendedName>
        <fullName evidence="1">WD repeat-containing protein 89</fullName>
    </recommendedName>
</protein>
<keyword evidence="3" id="KW-0677">Repeat</keyword>
<comment type="caution">
    <text evidence="7">The sequence shown here is derived from an EMBL/GenBank/DDBJ whole genome shotgun (WGS) entry which is preliminary data.</text>
</comment>
<dbReference type="Proteomes" id="UP000663873">
    <property type="component" value="Unassembled WGS sequence"/>
</dbReference>
<feature type="compositionally biased region" description="Basic residues" evidence="5">
    <location>
        <begin position="400"/>
        <end position="411"/>
    </location>
</feature>
<evidence type="ECO:0000256" key="4">
    <source>
        <dbReference type="PROSITE-ProRule" id="PRU00221"/>
    </source>
</evidence>
<dbReference type="AlphaFoldDB" id="A0A817TTY6"/>
<dbReference type="Gene3D" id="2.130.10.10">
    <property type="entry name" value="YVTN repeat-like/Quinoprotein amine dehydrogenase"/>
    <property type="match status" value="1"/>
</dbReference>
<dbReference type="InterPro" id="IPR039328">
    <property type="entry name" value="WDR89"/>
</dbReference>
<dbReference type="SMART" id="SM00320">
    <property type="entry name" value="WD40"/>
    <property type="match status" value="3"/>
</dbReference>
<accession>A0A817TTY6</accession>
<proteinExistence type="predicted"/>
<name>A0A817TTY6_9BILA</name>
<sequence length="411" mass="45451">MKLKPVSSHSCSSSTTPLSYINKSSVRSSPETSDCYATDLTLNSTNNHIAVLTIPNTIQLFDASTLKPVSSLSSTSNNFDNNNSSSPLKLHSLQYAYVSPYTLFASTNKNLVLAWDTRTPQLETIQLNGCADTHEFLSVTCNNEDHLVAAGTELKGDENVGISFWDLRAPINKQLLGYYTESHSDDIIQVKFSRMNSNKLLSGSTDGLVCVYDVSKPTEDDALEQVYNANGPVAKCGFSQYNTIYAITASNAFFIWSTLDDNEQLLVQGDTDYDLLSADNVDSSVKPSKVIHHLSSSHATIVDILADSNIKDLLPSIPQEAKPYWPLLMCDRMGKMNITLVLSNESQPTVLSIDSPHSETLRAAVTYRSSLYTCGEDGQLVQWQPSLINDTNENNQQQTRSKKKFNKRKPY</sequence>
<evidence type="ECO:0000256" key="3">
    <source>
        <dbReference type="ARBA" id="ARBA00022737"/>
    </source>
</evidence>
<dbReference type="EMBL" id="CAJNYD010000373">
    <property type="protein sequence ID" value="CAF3251073.1"/>
    <property type="molecule type" value="Genomic_DNA"/>
</dbReference>
<keyword evidence="13" id="KW-1185">Reference proteome</keyword>
<dbReference type="EMBL" id="CAJOBP010007550">
    <property type="protein sequence ID" value="CAF4516758.1"/>
    <property type="molecule type" value="Genomic_DNA"/>
</dbReference>
<organism evidence="7 12">
    <name type="scientific">Rotaria socialis</name>
    <dbReference type="NCBI Taxonomy" id="392032"/>
    <lineage>
        <taxon>Eukaryota</taxon>
        <taxon>Metazoa</taxon>
        <taxon>Spiralia</taxon>
        <taxon>Gnathifera</taxon>
        <taxon>Rotifera</taxon>
        <taxon>Eurotatoria</taxon>
        <taxon>Bdelloidea</taxon>
        <taxon>Philodinida</taxon>
        <taxon>Philodinidae</taxon>
        <taxon>Rotaria</taxon>
    </lineage>
</organism>
<feature type="repeat" description="WD" evidence="4">
    <location>
        <begin position="180"/>
        <end position="222"/>
    </location>
</feature>
<dbReference type="Proteomes" id="UP000663872">
    <property type="component" value="Unassembled WGS sequence"/>
</dbReference>
<keyword evidence="2 4" id="KW-0853">WD repeat</keyword>
<dbReference type="Proteomes" id="UP000663851">
    <property type="component" value="Unassembled WGS sequence"/>
</dbReference>
<dbReference type="PROSITE" id="PS50082">
    <property type="entry name" value="WD_REPEATS_2"/>
    <property type="match status" value="1"/>
</dbReference>
<dbReference type="EMBL" id="CAJNXB010003555">
    <property type="protein sequence ID" value="CAF3323914.1"/>
    <property type="molecule type" value="Genomic_DNA"/>
</dbReference>
<dbReference type="Proteomes" id="UP000663848">
    <property type="component" value="Unassembled WGS sequence"/>
</dbReference>
<feature type="region of interest" description="Disordered" evidence="5">
    <location>
        <begin position="1"/>
        <end position="30"/>
    </location>
</feature>
<evidence type="ECO:0000256" key="5">
    <source>
        <dbReference type="SAM" id="MobiDB-lite"/>
    </source>
</evidence>
<dbReference type="EMBL" id="CAJOBO010000197">
    <property type="protein sequence ID" value="CAF4159545.1"/>
    <property type="molecule type" value="Genomic_DNA"/>
</dbReference>
<dbReference type="PANTHER" id="PTHR22889">
    <property type="entry name" value="WD REPEAT-CONTAINING PROTEIN 89"/>
    <property type="match status" value="1"/>
</dbReference>
<dbReference type="OrthoDB" id="25131at2759"/>
<evidence type="ECO:0000313" key="9">
    <source>
        <dbReference type="EMBL" id="CAF4159545.1"/>
    </source>
</evidence>
<dbReference type="EMBL" id="CAJNYT010002710">
    <property type="protein sequence ID" value="CAF3488284.1"/>
    <property type="molecule type" value="Genomic_DNA"/>
</dbReference>
<evidence type="ECO:0000256" key="2">
    <source>
        <dbReference type="ARBA" id="ARBA00022574"/>
    </source>
</evidence>
<dbReference type="Proteomes" id="UP000663825">
    <property type="component" value="Unassembled WGS sequence"/>
</dbReference>
<evidence type="ECO:0000256" key="1">
    <source>
        <dbReference type="ARBA" id="ARBA00021125"/>
    </source>
</evidence>
<dbReference type="Proteomes" id="UP000663833">
    <property type="component" value="Unassembled WGS sequence"/>
</dbReference>
<dbReference type="SUPFAM" id="SSF50978">
    <property type="entry name" value="WD40 repeat-like"/>
    <property type="match status" value="1"/>
</dbReference>
<dbReference type="EMBL" id="CAJOBR010003575">
    <property type="protein sequence ID" value="CAF4743456.1"/>
    <property type="molecule type" value="Genomic_DNA"/>
</dbReference>